<accession>A0A2P5T0E8</accession>
<keyword evidence="4 8" id="KW-1133">Transmembrane helix</keyword>
<feature type="transmembrane region" description="Helical" evidence="8">
    <location>
        <begin position="17"/>
        <end position="38"/>
    </location>
</feature>
<dbReference type="SUPFAM" id="SSF81343">
    <property type="entry name" value="Fumarate reductase respiratory complex transmembrane subunits"/>
    <property type="match status" value="1"/>
</dbReference>
<evidence type="ECO:0000256" key="1">
    <source>
        <dbReference type="ARBA" id="ARBA00004050"/>
    </source>
</evidence>
<dbReference type="EMBL" id="PDKT01000001">
    <property type="protein sequence ID" value="PPI88055.1"/>
    <property type="molecule type" value="Genomic_DNA"/>
</dbReference>
<dbReference type="GO" id="GO:0005886">
    <property type="term" value="C:plasma membrane"/>
    <property type="evidence" value="ECO:0007669"/>
    <property type="project" value="UniProtKB-SubCell"/>
</dbReference>
<feature type="transmembrane region" description="Helical" evidence="8">
    <location>
        <begin position="92"/>
        <end position="113"/>
    </location>
</feature>
<dbReference type="GO" id="GO:0046872">
    <property type="term" value="F:metal ion binding"/>
    <property type="evidence" value="ECO:0007669"/>
    <property type="project" value="UniProtKB-KW"/>
</dbReference>
<evidence type="ECO:0000256" key="4">
    <source>
        <dbReference type="ARBA" id="ARBA00022989"/>
    </source>
</evidence>
<dbReference type="GO" id="GO:0009055">
    <property type="term" value="F:electron transfer activity"/>
    <property type="evidence" value="ECO:0007669"/>
    <property type="project" value="TreeGrafter"/>
</dbReference>
<comment type="subcellular location">
    <subcellularLocation>
        <location evidence="5">Cell inner membrane</location>
        <topology evidence="5">Multi-pass membrane protein</topology>
    </subcellularLocation>
    <subcellularLocation>
        <location evidence="2">Membrane</location>
        <topology evidence="2">Multi-pass membrane protein</topology>
    </subcellularLocation>
</comment>
<evidence type="ECO:0000256" key="7">
    <source>
        <dbReference type="PIRSR" id="PIRSR000169-2"/>
    </source>
</evidence>
<keyword evidence="3 8" id="KW-0812">Transmembrane</keyword>
<evidence type="ECO:0000256" key="3">
    <source>
        <dbReference type="ARBA" id="ARBA00022692"/>
    </source>
</evidence>
<keyword evidence="7" id="KW-0479">Metal-binding</keyword>
<dbReference type="NCBIfam" id="TIGR02968">
    <property type="entry name" value="succ_dehyd_anc"/>
    <property type="match status" value="1"/>
</dbReference>
<comment type="caution">
    <text evidence="9">The sequence shown here is derived from an EMBL/GenBank/DDBJ whole genome shotgun (WGS) entry which is preliminary data.</text>
</comment>
<protein>
    <recommendedName>
        <fullName evidence="5">Succinate dehydrogenase hydrophobic membrane anchor subunit</fullName>
    </recommendedName>
</protein>
<gene>
    <name evidence="9" type="primary">sdhD</name>
    <name evidence="9" type="ORF">CRV12_00210</name>
</gene>
<name>A0A2P5T0E8_9GAMM</name>
<comment type="function">
    <text evidence="1 5">Membrane-anchoring subunit of succinate dehydrogenase (SDH).</text>
</comment>
<dbReference type="GO" id="GO:0017004">
    <property type="term" value="P:cytochrome complex assembly"/>
    <property type="evidence" value="ECO:0007669"/>
    <property type="project" value="TreeGrafter"/>
</dbReference>
<evidence type="ECO:0000256" key="6">
    <source>
        <dbReference type="PIRSR" id="PIRSR000169-1"/>
    </source>
</evidence>
<feature type="transmembrane region" description="Helical" evidence="8">
    <location>
        <begin position="59"/>
        <end position="80"/>
    </location>
</feature>
<keyword evidence="7" id="KW-0349">Heme</keyword>
<dbReference type="InterPro" id="IPR034804">
    <property type="entry name" value="SQR/QFR_C/D"/>
</dbReference>
<dbReference type="InterPro" id="IPR014312">
    <property type="entry name" value="Succ_DH_anchor"/>
</dbReference>
<dbReference type="CDD" id="cd03494">
    <property type="entry name" value="SQR_TypeC_SdhD"/>
    <property type="match status" value="1"/>
</dbReference>
<keyword evidence="7" id="KW-0408">Iron</keyword>
<dbReference type="PANTHER" id="PTHR38689:SF1">
    <property type="entry name" value="SUCCINATE DEHYDROGENASE HYDROPHOBIC MEMBRANE ANCHOR SUBUNIT"/>
    <property type="match status" value="1"/>
</dbReference>
<keyword evidence="5" id="KW-0813">Transport</keyword>
<comment type="pathway">
    <text evidence="5">Carbohydrate metabolism; tricarboxylic acid cycle.</text>
</comment>
<dbReference type="PIRSF" id="PIRSF000169">
    <property type="entry name" value="SDH_D"/>
    <property type="match status" value="1"/>
</dbReference>
<evidence type="ECO:0000313" key="9">
    <source>
        <dbReference type="EMBL" id="PPI88055.1"/>
    </source>
</evidence>
<keyword evidence="5" id="KW-0997">Cell inner membrane</keyword>
<evidence type="ECO:0000313" key="10">
    <source>
        <dbReference type="Proteomes" id="UP000296153"/>
    </source>
</evidence>
<dbReference type="GO" id="GO:0006099">
    <property type="term" value="P:tricarboxylic acid cycle"/>
    <property type="evidence" value="ECO:0007669"/>
    <property type="project" value="UniProtKB-UniRule"/>
</dbReference>
<dbReference type="RefSeq" id="WP_136130665.1">
    <property type="nucleotide sequence ID" value="NZ_PDKT01000001.1"/>
</dbReference>
<dbReference type="UniPathway" id="UPA00223"/>
<sequence length="115" mass="13264">MVNDTSAFSRSGIRDWLILRIGAIIIVLYVIYVCSFLISLDKLNYYNWHEFFENITTKIFTILTLFSVLIHGWIGIWQVLTDYIKLVVLRLILQSIIILVLLSYAIYGCIVICGG</sequence>
<keyword evidence="5" id="KW-0816">Tricarboxylic acid cycle</keyword>
<dbReference type="GO" id="GO:0020037">
    <property type="term" value="F:heme binding"/>
    <property type="evidence" value="ECO:0007669"/>
    <property type="project" value="InterPro"/>
</dbReference>
<keyword evidence="5" id="KW-1003">Cell membrane</keyword>
<organism evidence="9 10">
    <name type="scientific">Candidatus Pantoea edessiphila</name>
    <dbReference type="NCBI Taxonomy" id="2044610"/>
    <lineage>
        <taxon>Bacteria</taxon>
        <taxon>Pseudomonadati</taxon>
        <taxon>Pseudomonadota</taxon>
        <taxon>Gammaproteobacteria</taxon>
        <taxon>Enterobacterales</taxon>
        <taxon>Erwiniaceae</taxon>
        <taxon>Pantoea</taxon>
    </lineage>
</organism>
<feature type="binding site" evidence="6">
    <location>
        <position position="83"/>
    </location>
    <ligand>
        <name>a ubiquinone</name>
        <dbReference type="ChEBI" id="CHEBI:16389"/>
    </ligand>
</feature>
<dbReference type="PANTHER" id="PTHR38689">
    <property type="entry name" value="SUCCINATE DEHYDROGENASE HYDROPHOBIC MEMBRANE ANCHOR SUBUNIT"/>
    <property type="match status" value="1"/>
</dbReference>
<evidence type="ECO:0000256" key="8">
    <source>
        <dbReference type="SAM" id="Phobius"/>
    </source>
</evidence>
<evidence type="ECO:0000256" key="2">
    <source>
        <dbReference type="ARBA" id="ARBA00004141"/>
    </source>
</evidence>
<dbReference type="Gene3D" id="1.20.1300.10">
    <property type="entry name" value="Fumarate reductase/succinate dehydrogenase, transmembrane subunit"/>
    <property type="match status" value="1"/>
</dbReference>
<dbReference type="Proteomes" id="UP000296153">
    <property type="component" value="Unassembled WGS sequence"/>
</dbReference>
<comment type="cofactor">
    <cofactor evidence="7">
        <name>heme</name>
        <dbReference type="ChEBI" id="CHEBI:30413"/>
    </cofactor>
    <text evidence="7">The heme is bound between the two transmembrane subunits.</text>
</comment>
<proteinExistence type="predicted"/>
<evidence type="ECO:0000256" key="5">
    <source>
        <dbReference type="PIRNR" id="PIRNR000169"/>
    </source>
</evidence>
<reference evidence="9 10" key="1">
    <citation type="journal article" date="2018" name="Genome Biol. Evol.">
        <title>Cladogenesis and Genomic Streamlining in Extracellular Endosymbionts of Tropical Stink Bugs.</title>
        <authorList>
            <person name="Otero-Bravo A."/>
            <person name="Goffredi S."/>
            <person name="Sabree Z.L."/>
        </authorList>
    </citation>
    <scope>NUCLEOTIDE SEQUENCE [LARGE SCALE GENOMIC DNA]</scope>
    <source>
        <strain evidence="9 10">SoEE</strain>
    </source>
</reference>
<keyword evidence="5 8" id="KW-0472">Membrane</keyword>
<dbReference type="OrthoDB" id="5612767at2"/>
<dbReference type="AlphaFoldDB" id="A0A2P5T0E8"/>
<keyword evidence="5" id="KW-0249">Electron transport</keyword>
<feature type="binding site" description="axial binding residue" evidence="7">
    <location>
        <position position="71"/>
    </location>
    <ligand>
        <name>heme</name>
        <dbReference type="ChEBI" id="CHEBI:30413"/>
        <note>ligand shared with second transmembrane subunit</note>
    </ligand>
    <ligandPart>
        <name>Fe</name>
        <dbReference type="ChEBI" id="CHEBI:18248"/>
    </ligandPart>
</feature>